<protein>
    <submittedName>
        <fullName evidence="2">Uncharacterized protein</fullName>
    </submittedName>
</protein>
<keyword evidence="3" id="KW-1185">Reference proteome</keyword>
<proteinExistence type="predicted"/>
<name>A0A6G0YHP1_APHCR</name>
<dbReference type="AlphaFoldDB" id="A0A6G0YHP1"/>
<comment type="caution">
    <text evidence="2">The sequence shown here is derived from an EMBL/GenBank/DDBJ whole genome shotgun (WGS) entry which is preliminary data.</text>
</comment>
<organism evidence="2 3">
    <name type="scientific">Aphis craccivora</name>
    <name type="common">Cowpea aphid</name>
    <dbReference type="NCBI Taxonomy" id="307492"/>
    <lineage>
        <taxon>Eukaryota</taxon>
        <taxon>Metazoa</taxon>
        <taxon>Ecdysozoa</taxon>
        <taxon>Arthropoda</taxon>
        <taxon>Hexapoda</taxon>
        <taxon>Insecta</taxon>
        <taxon>Pterygota</taxon>
        <taxon>Neoptera</taxon>
        <taxon>Paraneoptera</taxon>
        <taxon>Hemiptera</taxon>
        <taxon>Sternorrhyncha</taxon>
        <taxon>Aphidomorpha</taxon>
        <taxon>Aphidoidea</taxon>
        <taxon>Aphididae</taxon>
        <taxon>Aphidini</taxon>
        <taxon>Aphis</taxon>
        <taxon>Aphis</taxon>
    </lineage>
</organism>
<evidence type="ECO:0000313" key="2">
    <source>
        <dbReference type="EMBL" id="KAF0756193.1"/>
    </source>
</evidence>
<accession>A0A6G0YHP1</accession>
<evidence type="ECO:0000256" key="1">
    <source>
        <dbReference type="SAM" id="MobiDB-lite"/>
    </source>
</evidence>
<dbReference type="EMBL" id="VUJU01003914">
    <property type="protein sequence ID" value="KAF0756193.1"/>
    <property type="molecule type" value="Genomic_DNA"/>
</dbReference>
<sequence>AFGAQKRQRQRWYIQRGRGGAKRRRFSVEPPERLYVRTLVRVRVYNTIKWRFLLNGRELRGRTGGGGGCCGRITRGAEEQEEAR</sequence>
<evidence type="ECO:0000313" key="3">
    <source>
        <dbReference type="Proteomes" id="UP000478052"/>
    </source>
</evidence>
<dbReference type="Proteomes" id="UP000478052">
    <property type="component" value="Unassembled WGS sequence"/>
</dbReference>
<feature type="non-terminal residue" evidence="2">
    <location>
        <position position="1"/>
    </location>
</feature>
<gene>
    <name evidence="2" type="ORF">FWK35_00032965</name>
</gene>
<feature type="region of interest" description="Disordered" evidence="1">
    <location>
        <begin position="63"/>
        <end position="84"/>
    </location>
</feature>
<reference evidence="2 3" key="1">
    <citation type="submission" date="2019-08" db="EMBL/GenBank/DDBJ databases">
        <title>Whole genome of Aphis craccivora.</title>
        <authorList>
            <person name="Voronova N.V."/>
            <person name="Shulinski R.S."/>
            <person name="Bandarenka Y.V."/>
            <person name="Zhorov D.G."/>
            <person name="Warner D."/>
        </authorList>
    </citation>
    <scope>NUCLEOTIDE SEQUENCE [LARGE SCALE GENOMIC DNA]</scope>
    <source>
        <strain evidence="2">180601</strain>
        <tissue evidence="2">Whole Body</tissue>
    </source>
</reference>
<feature type="compositionally biased region" description="Basic and acidic residues" evidence="1">
    <location>
        <begin position="75"/>
        <end position="84"/>
    </location>
</feature>